<feature type="compositionally biased region" description="Basic and acidic residues" evidence="1">
    <location>
        <begin position="41"/>
        <end position="60"/>
    </location>
</feature>
<accession>A0ABR1VTA0</accession>
<evidence type="ECO:0000256" key="1">
    <source>
        <dbReference type="SAM" id="MobiDB-lite"/>
    </source>
</evidence>
<evidence type="ECO:0000313" key="2">
    <source>
        <dbReference type="EMBL" id="KAK8074047.1"/>
    </source>
</evidence>
<proteinExistence type="predicted"/>
<organism evidence="2 3">
    <name type="scientific">Apiospora phragmitis</name>
    <dbReference type="NCBI Taxonomy" id="2905665"/>
    <lineage>
        <taxon>Eukaryota</taxon>
        <taxon>Fungi</taxon>
        <taxon>Dikarya</taxon>
        <taxon>Ascomycota</taxon>
        <taxon>Pezizomycotina</taxon>
        <taxon>Sordariomycetes</taxon>
        <taxon>Xylariomycetidae</taxon>
        <taxon>Amphisphaeriales</taxon>
        <taxon>Apiosporaceae</taxon>
        <taxon>Apiospora</taxon>
    </lineage>
</organism>
<keyword evidence="3" id="KW-1185">Reference proteome</keyword>
<feature type="region of interest" description="Disordered" evidence="1">
    <location>
        <begin position="1"/>
        <end position="23"/>
    </location>
</feature>
<gene>
    <name evidence="2" type="ORF">PG994_004946</name>
</gene>
<feature type="region of interest" description="Disordered" evidence="1">
    <location>
        <begin position="36"/>
        <end position="60"/>
    </location>
</feature>
<name>A0ABR1VTA0_9PEZI</name>
<dbReference type="RefSeq" id="XP_066718522.1">
    <property type="nucleotide sequence ID" value="XM_066856355.1"/>
</dbReference>
<dbReference type="GeneID" id="92089418"/>
<evidence type="ECO:0000313" key="3">
    <source>
        <dbReference type="Proteomes" id="UP001480595"/>
    </source>
</evidence>
<comment type="caution">
    <text evidence="2">The sequence shown here is derived from an EMBL/GenBank/DDBJ whole genome shotgun (WGS) entry which is preliminary data.</text>
</comment>
<reference evidence="2 3" key="1">
    <citation type="submission" date="2023-01" db="EMBL/GenBank/DDBJ databases">
        <title>Analysis of 21 Apiospora genomes using comparative genomics revels a genus with tremendous synthesis potential of carbohydrate active enzymes and secondary metabolites.</title>
        <authorList>
            <person name="Sorensen T."/>
        </authorList>
    </citation>
    <scope>NUCLEOTIDE SEQUENCE [LARGE SCALE GENOMIC DNA]</scope>
    <source>
        <strain evidence="2 3">CBS 135458</strain>
    </source>
</reference>
<protein>
    <submittedName>
        <fullName evidence="2">Uncharacterized protein</fullName>
    </submittedName>
</protein>
<sequence>MDPGTAIGLAGTVYGGGTDDNRDLDAVAQDIQSASASLEEQLARTKPHVESPDGESHLNAEDEELRQLAIRASGIGKELSVALGKSQVGDKSKFKAFKAVVRGNWDADDIKKIEARLNSVRSELQLRVLVSIKRNLDEPQNEPYKPMLSTLESLVNHQAQSGEDRKRMLELLSRTEEPASSMKDELLASKQQILTEIRSAQPSFLATHQGSASGESIEKQVEDAILASLWYPSRSDREESINNVHKKTFEWLFRDPATPDAPFSSLVEFLQSDNEKAY</sequence>
<dbReference type="EMBL" id="JAQQWL010000005">
    <property type="protein sequence ID" value="KAK8074047.1"/>
    <property type="molecule type" value="Genomic_DNA"/>
</dbReference>
<dbReference type="Proteomes" id="UP001480595">
    <property type="component" value="Unassembled WGS sequence"/>
</dbReference>